<dbReference type="Proteomes" id="UP000009891">
    <property type="component" value="Unassembled WGS sequence"/>
</dbReference>
<accession>K9DI15</accession>
<reference evidence="1 2" key="1">
    <citation type="submission" date="2012-09" db="EMBL/GenBank/DDBJ databases">
        <title>The Genome Sequence of Veillonella ratti ACS-216-V-COL6B.</title>
        <authorList>
            <consortium name="The Broad Institute Genome Sequencing Platform"/>
            <person name="Earl A."/>
            <person name="Ward D."/>
            <person name="Feldgarden M."/>
            <person name="Gevers D."/>
            <person name="Saerens B."/>
            <person name="Vaneechoutte M."/>
            <person name="Walker B."/>
            <person name="Young S.K."/>
            <person name="Zeng Q."/>
            <person name="Gargeya S."/>
            <person name="Fitzgerald M."/>
            <person name="Haas B."/>
            <person name="Abouelleil A."/>
            <person name="Alvarado L."/>
            <person name="Arachchi H.M."/>
            <person name="Berlin A."/>
            <person name="Chapman S.B."/>
            <person name="Goldberg J."/>
            <person name="Griggs A."/>
            <person name="Gujja S."/>
            <person name="Hansen M."/>
            <person name="Howarth C."/>
            <person name="Imamovic A."/>
            <person name="Larimer J."/>
            <person name="McCowen C."/>
            <person name="Montmayeur A."/>
            <person name="Murphy C."/>
            <person name="Neiman D."/>
            <person name="Pearson M."/>
            <person name="Priest M."/>
            <person name="Roberts A."/>
            <person name="Saif S."/>
            <person name="Shea T."/>
            <person name="Sisk P."/>
            <person name="Sykes S."/>
            <person name="Wortman J."/>
            <person name="Nusbaum C."/>
            <person name="Birren B."/>
        </authorList>
    </citation>
    <scope>NUCLEOTIDE SEQUENCE [LARGE SCALE GENOMIC DNA]</scope>
    <source>
        <strain evidence="1 2">ACS-216-V-Col6b</strain>
    </source>
</reference>
<name>K9DI15_9FIRM</name>
<proteinExistence type="predicted"/>
<protein>
    <submittedName>
        <fullName evidence="1">Uncharacterized protein</fullName>
    </submittedName>
</protein>
<keyword evidence="2" id="KW-1185">Reference proteome</keyword>
<organism evidence="1 2">
    <name type="scientific">Veillonella seminalis ACS-216-V-Col6b</name>
    <dbReference type="NCBI Taxonomy" id="883156"/>
    <lineage>
        <taxon>Bacteria</taxon>
        <taxon>Bacillati</taxon>
        <taxon>Bacillota</taxon>
        <taxon>Negativicutes</taxon>
        <taxon>Veillonellales</taxon>
        <taxon>Veillonellaceae</taxon>
        <taxon>Veillonella</taxon>
    </lineage>
</organism>
<evidence type="ECO:0000313" key="2">
    <source>
        <dbReference type="Proteomes" id="UP000009891"/>
    </source>
</evidence>
<dbReference type="EMBL" id="AHAF01000005">
    <property type="protein sequence ID" value="EKU78417.1"/>
    <property type="molecule type" value="Genomic_DNA"/>
</dbReference>
<sequence>MKQIESEEYKEIQKKRFMKFIEVEDSLFEINGWISVADFKENYRKRQLES</sequence>
<dbReference type="GeneID" id="83056172"/>
<evidence type="ECO:0000313" key="1">
    <source>
        <dbReference type="EMBL" id="EKU78417.1"/>
    </source>
</evidence>
<dbReference type="PATRIC" id="fig|883156.3.peg.1014"/>
<comment type="caution">
    <text evidence="1">The sequence shown here is derived from an EMBL/GenBank/DDBJ whole genome shotgun (WGS) entry which is preliminary data.</text>
</comment>
<dbReference type="HOGENOM" id="CLU_3123921_0_0_9"/>
<dbReference type="AlphaFoldDB" id="K9DI15"/>
<gene>
    <name evidence="1" type="ORF">HMPREF9282_01034</name>
</gene>
<dbReference type="RefSeq" id="WP_006555921.1">
    <property type="nucleotide sequence ID" value="NZ_JH992937.1"/>
</dbReference>